<dbReference type="WBParaSite" id="GPUH_0002040001-mRNA-1">
    <property type="protein sequence ID" value="GPUH_0002040001-mRNA-1"/>
    <property type="gene ID" value="GPUH_0002040001"/>
</dbReference>
<protein>
    <submittedName>
        <fullName evidence="1">SCY1-like protein 2</fullName>
    </submittedName>
</protein>
<proteinExistence type="predicted"/>
<dbReference type="PANTHER" id="PTHR12984:SF6">
    <property type="entry name" value="SCY1-LIKE PROTEIN 2"/>
    <property type="match status" value="1"/>
</dbReference>
<dbReference type="InterPro" id="IPR051177">
    <property type="entry name" value="CIK-Related_Protein"/>
</dbReference>
<evidence type="ECO:0000313" key="1">
    <source>
        <dbReference type="WBParaSite" id="GPUH_0002040001-mRNA-1"/>
    </source>
</evidence>
<organism evidence="1">
    <name type="scientific">Gongylonema pulchrum</name>
    <dbReference type="NCBI Taxonomy" id="637853"/>
    <lineage>
        <taxon>Eukaryota</taxon>
        <taxon>Metazoa</taxon>
        <taxon>Ecdysozoa</taxon>
        <taxon>Nematoda</taxon>
        <taxon>Chromadorea</taxon>
        <taxon>Rhabditida</taxon>
        <taxon>Spirurina</taxon>
        <taxon>Spiruromorpha</taxon>
        <taxon>Spiruroidea</taxon>
        <taxon>Gongylonematidae</taxon>
        <taxon>Gongylonema</taxon>
    </lineage>
</organism>
<dbReference type="AlphaFoldDB" id="A0A183EHD4"/>
<dbReference type="InterPro" id="IPR011989">
    <property type="entry name" value="ARM-like"/>
</dbReference>
<dbReference type="Gene3D" id="1.25.10.10">
    <property type="entry name" value="Leucine-rich Repeat Variant"/>
    <property type="match status" value="1"/>
</dbReference>
<reference evidence="1" key="1">
    <citation type="submission" date="2016-06" db="UniProtKB">
        <authorList>
            <consortium name="WormBaseParasite"/>
        </authorList>
    </citation>
    <scope>IDENTIFICATION</scope>
</reference>
<accession>A0A183EHD4</accession>
<dbReference type="PANTHER" id="PTHR12984">
    <property type="entry name" value="SCY1-RELATED S/T PROTEIN KINASE-LIKE"/>
    <property type="match status" value="1"/>
</dbReference>
<sequence>LKVCLNLTPDLRPDATQFSKIAYFDEPLIRTLNCLDLLCQMDNTNKMNFFKQLPQLLAKFPKRPLLQKILPQICAEFGTPELVPFVLPSVFYIAEIVNKEEFAAALLPQLIPVFSMERPYQARIMSFDNPESCYDD</sequence>
<name>A0A183EHD4_9BILA</name>